<dbReference type="InterPro" id="IPR032879">
    <property type="entry name" value="FixG_C"/>
</dbReference>
<organism evidence="9 10">
    <name type="scientific">Winogradskyella endarachnes</name>
    <dbReference type="NCBI Taxonomy" id="2681965"/>
    <lineage>
        <taxon>Bacteria</taxon>
        <taxon>Pseudomonadati</taxon>
        <taxon>Bacteroidota</taxon>
        <taxon>Flavobacteriia</taxon>
        <taxon>Flavobacteriales</taxon>
        <taxon>Flavobacteriaceae</taxon>
        <taxon>Winogradskyella</taxon>
    </lineage>
</organism>
<evidence type="ECO:0000256" key="4">
    <source>
        <dbReference type="ARBA" id="ARBA00022982"/>
    </source>
</evidence>
<keyword evidence="7" id="KW-0472">Membrane</keyword>
<keyword evidence="7" id="KW-0812">Transmembrane</keyword>
<accession>A0A6L6U7C8</accession>
<comment type="caution">
    <text evidence="9">The sequence shown here is derived from an EMBL/GenBank/DDBJ whole genome shotgun (WGS) entry which is preliminary data.</text>
</comment>
<protein>
    <submittedName>
        <fullName evidence="9">Cytochrome c oxidase accessory protein CcoG</fullName>
    </submittedName>
</protein>
<evidence type="ECO:0000313" key="9">
    <source>
        <dbReference type="EMBL" id="MUU78191.1"/>
    </source>
</evidence>
<evidence type="ECO:0000313" key="10">
    <source>
        <dbReference type="Proteomes" id="UP000478208"/>
    </source>
</evidence>
<dbReference type="RefSeq" id="WP_157363084.1">
    <property type="nucleotide sequence ID" value="NZ_WOWS01000002.1"/>
</dbReference>
<dbReference type="AlphaFoldDB" id="A0A6L6U7C8"/>
<name>A0A6L6U7C8_9FLAO</name>
<keyword evidence="6" id="KW-0411">Iron-sulfur</keyword>
<keyword evidence="10" id="KW-1185">Reference proteome</keyword>
<dbReference type="Proteomes" id="UP000478208">
    <property type="component" value="Unassembled WGS sequence"/>
</dbReference>
<keyword evidence="1" id="KW-0813">Transport</keyword>
<gene>
    <name evidence="9" type="primary">ccoG</name>
    <name evidence="9" type="ORF">GN138_07020</name>
</gene>
<evidence type="ECO:0000256" key="2">
    <source>
        <dbReference type="ARBA" id="ARBA00022485"/>
    </source>
</evidence>
<dbReference type="Pfam" id="PF11614">
    <property type="entry name" value="FixG_C"/>
    <property type="match status" value="1"/>
</dbReference>
<dbReference type="PROSITE" id="PS51379">
    <property type="entry name" value="4FE4S_FER_2"/>
    <property type="match status" value="1"/>
</dbReference>
<dbReference type="InterPro" id="IPR013783">
    <property type="entry name" value="Ig-like_fold"/>
</dbReference>
<evidence type="ECO:0000256" key="6">
    <source>
        <dbReference type="ARBA" id="ARBA00023014"/>
    </source>
</evidence>
<dbReference type="InterPro" id="IPR017896">
    <property type="entry name" value="4Fe4S_Fe-S-bd"/>
</dbReference>
<keyword evidence="7" id="KW-1133">Transmembrane helix</keyword>
<dbReference type="EMBL" id="WOWS01000002">
    <property type="protein sequence ID" value="MUU78191.1"/>
    <property type="molecule type" value="Genomic_DNA"/>
</dbReference>
<feature type="transmembrane region" description="Helical" evidence="7">
    <location>
        <begin position="40"/>
        <end position="64"/>
    </location>
</feature>
<dbReference type="SUPFAM" id="SSF54862">
    <property type="entry name" value="4Fe-4S ferredoxins"/>
    <property type="match status" value="1"/>
</dbReference>
<evidence type="ECO:0000256" key="3">
    <source>
        <dbReference type="ARBA" id="ARBA00022723"/>
    </source>
</evidence>
<keyword evidence="2" id="KW-0004">4Fe-4S</keyword>
<dbReference type="Pfam" id="PF13746">
    <property type="entry name" value="Fer4_18"/>
    <property type="match status" value="1"/>
</dbReference>
<dbReference type="Gene3D" id="1.10.1060.10">
    <property type="entry name" value="Alpha-helical ferredoxin"/>
    <property type="match status" value="1"/>
</dbReference>
<dbReference type="GO" id="GO:0005886">
    <property type="term" value="C:plasma membrane"/>
    <property type="evidence" value="ECO:0007669"/>
    <property type="project" value="TreeGrafter"/>
</dbReference>
<evidence type="ECO:0000256" key="5">
    <source>
        <dbReference type="ARBA" id="ARBA00023004"/>
    </source>
</evidence>
<dbReference type="Gene3D" id="2.60.40.10">
    <property type="entry name" value="Immunoglobulins"/>
    <property type="match status" value="1"/>
</dbReference>
<feature type="domain" description="4Fe-4S ferredoxin-type" evidence="8">
    <location>
        <begin position="261"/>
        <end position="289"/>
    </location>
</feature>
<dbReference type="InterPro" id="IPR014116">
    <property type="entry name" value="Cyt_c_oxidase_cbb3_FixG"/>
</dbReference>
<keyword evidence="5" id="KW-0408">Iron</keyword>
<dbReference type="InterPro" id="IPR017900">
    <property type="entry name" value="4Fe4S_Fe_S_CS"/>
</dbReference>
<reference evidence="9 10" key="1">
    <citation type="submission" date="2019-12" db="EMBL/GenBank/DDBJ databases">
        <authorList>
            <person name="Li J."/>
        </authorList>
    </citation>
    <scope>NUCLEOTIDE SEQUENCE [LARGE SCALE GENOMIC DNA]</scope>
    <source>
        <strain evidence="9 10">HL2-2</strain>
    </source>
</reference>
<sequence length="474" mass="54701">METPENEIFRDSIATIDNEGKRKWIFPKKPSGPLYEKRKIVSYFLLTFLFVSPFIKINGNQFLMFNILERRFNIFGFPFWPQDFYLFVLSMLIGVVFITLFTVGFGRVFCGWICPQTIFLEMVFRRIEYWIDGDRNKQMRLDRQKWDAEKIRKRALKWFIFLIISFLIANIFLAYLIGSDKLLRYITEGPMAHLGTLIPLLIFTAVFYFVFAWFREQVCIIACPYGRLQGVLLDNKSIVVAYDHKRGEAENGRKKFRKKEDREALGYGDCIDCNQCVNVCPTGIDIRNGTQLECVNCTACIDECDHIMESINLPKGLIRFASENEIEKKEPFKLTARMKGYIAVLTILIGVLAGMLLLRSDVEARILRLPGQLFEHKENGIISNVYTFKLVNKTTKDINDLTFKLRGWEGTINVVSTSDTFSVDAQGIGEGTLFIELKQIDLSGDKNEVIIDLYSKDELIETTSVTFLGPRSFN</sequence>
<feature type="transmembrane region" description="Helical" evidence="7">
    <location>
        <begin position="84"/>
        <end position="103"/>
    </location>
</feature>
<dbReference type="InterPro" id="IPR051684">
    <property type="entry name" value="Electron_Trans/Redox"/>
</dbReference>
<dbReference type="InterPro" id="IPR009051">
    <property type="entry name" value="Helical_ferredxn"/>
</dbReference>
<dbReference type="GO" id="GO:0051539">
    <property type="term" value="F:4 iron, 4 sulfur cluster binding"/>
    <property type="evidence" value="ECO:0007669"/>
    <property type="project" value="UniProtKB-KW"/>
</dbReference>
<evidence type="ECO:0000259" key="8">
    <source>
        <dbReference type="PROSITE" id="PS51379"/>
    </source>
</evidence>
<keyword evidence="4" id="KW-0249">Electron transport</keyword>
<feature type="transmembrane region" description="Helical" evidence="7">
    <location>
        <begin position="158"/>
        <end position="177"/>
    </location>
</feature>
<feature type="transmembrane region" description="Helical" evidence="7">
    <location>
        <begin position="338"/>
        <end position="358"/>
    </location>
</feature>
<evidence type="ECO:0000256" key="7">
    <source>
        <dbReference type="SAM" id="Phobius"/>
    </source>
</evidence>
<dbReference type="Pfam" id="PF12801">
    <property type="entry name" value="Fer4_5"/>
    <property type="match status" value="1"/>
</dbReference>
<keyword evidence="3" id="KW-0479">Metal-binding</keyword>
<proteinExistence type="predicted"/>
<dbReference type="PROSITE" id="PS00198">
    <property type="entry name" value="4FE4S_FER_1"/>
    <property type="match status" value="1"/>
</dbReference>
<evidence type="ECO:0000256" key="1">
    <source>
        <dbReference type="ARBA" id="ARBA00022448"/>
    </source>
</evidence>
<dbReference type="GO" id="GO:0046872">
    <property type="term" value="F:metal ion binding"/>
    <property type="evidence" value="ECO:0007669"/>
    <property type="project" value="UniProtKB-KW"/>
</dbReference>
<dbReference type="PANTHER" id="PTHR30176:SF3">
    <property type="entry name" value="FERREDOXIN-TYPE PROTEIN NAPH"/>
    <property type="match status" value="1"/>
</dbReference>
<feature type="transmembrane region" description="Helical" evidence="7">
    <location>
        <begin position="197"/>
        <end position="214"/>
    </location>
</feature>
<dbReference type="NCBIfam" id="TIGR02745">
    <property type="entry name" value="ccoG_rdxA_fixG"/>
    <property type="match status" value="1"/>
</dbReference>
<dbReference type="PANTHER" id="PTHR30176">
    <property type="entry name" value="FERREDOXIN-TYPE PROTEIN NAPH"/>
    <property type="match status" value="1"/>
</dbReference>